<dbReference type="AlphaFoldDB" id="A0A4Y6PV96"/>
<proteinExistence type="predicted"/>
<accession>A0A4Y6PV96</accession>
<evidence type="ECO:0000313" key="3">
    <source>
        <dbReference type="EMBL" id="QDG52519.1"/>
    </source>
</evidence>
<dbReference type="EMBL" id="CP041186">
    <property type="protein sequence ID" value="QDG52170.1"/>
    <property type="molecule type" value="Genomic_DNA"/>
</dbReference>
<dbReference type="PANTHER" id="PTHR36455:SF1">
    <property type="entry name" value="BLR8292 PROTEIN"/>
    <property type="match status" value="1"/>
</dbReference>
<dbReference type="EMBL" id="CP041186">
    <property type="protein sequence ID" value="QDG52519.1"/>
    <property type="molecule type" value="Genomic_DNA"/>
</dbReference>
<name>A0A4Y6PV96_PERCE</name>
<dbReference type="RefSeq" id="WP_141196693.1">
    <property type="nucleotide sequence ID" value="NZ_CP041186.1"/>
</dbReference>
<evidence type="ECO:0000313" key="2">
    <source>
        <dbReference type="EMBL" id="QDG52170.1"/>
    </source>
</evidence>
<evidence type="ECO:0000313" key="4">
    <source>
        <dbReference type="Proteomes" id="UP000315995"/>
    </source>
</evidence>
<accession>A0A5B8Y2P1</accession>
<gene>
    <name evidence="2" type="primary">tnpB</name>
    <name evidence="1" type="ORF">FIV42_05470</name>
    <name evidence="2" type="ORF">FIV42_15905</name>
    <name evidence="3" type="ORF">FIV42_17795</name>
</gene>
<dbReference type="NCBIfam" id="NF033819">
    <property type="entry name" value="IS66_TnpB"/>
    <property type="match status" value="1"/>
</dbReference>
<dbReference type="EMBL" id="CP041186">
    <property type="protein sequence ID" value="QDG50197.1"/>
    <property type="molecule type" value="Genomic_DNA"/>
</dbReference>
<reference evidence="2 4" key="1">
    <citation type="submission" date="2019-06" db="EMBL/GenBank/DDBJ databases">
        <title>Persicimonas caeni gen. nov., sp. nov., a predatory bacterium isolated from solar saltern.</title>
        <authorList>
            <person name="Wang S."/>
        </authorList>
    </citation>
    <scope>NUCLEOTIDE SEQUENCE [LARGE SCALE GENOMIC DNA]</scope>
    <source>
        <strain evidence="2 4">YN101</strain>
    </source>
</reference>
<dbReference type="Proteomes" id="UP000315995">
    <property type="component" value="Chromosome"/>
</dbReference>
<dbReference type="Pfam" id="PF05717">
    <property type="entry name" value="TnpB_IS66"/>
    <property type="match status" value="1"/>
</dbReference>
<dbReference type="InterPro" id="IPR008878">
    <property type="entry name" value="Transposase_IS66_Orf2"/>
</dbReference>
<sequence>MLTLPRGVRIYLAREPVDMRKGIDGLSALVRQFGEDVFSGHLFVFISKRGDRLKILTWDTGGFVVFYKRLEKGTFKRPKIAAADATLRLDAAQLTLLLEGIDFSRLRRPKLWQPPETRNAS</sequence>
<evidence type="ECO:0000313" key="1">
    <source>
        <dbReference type="EMBL" id="QDG50197.1"/>
    </source>
</evidence>
<dbReference type="OrthoDB" id="9801450at2"/>
<keyword evidence="4" id="KW-1185">Reference proteome</keyword>
<protein>
    <submittedName>
        <fullName evidence="2">IS66 family insertion sequence element accessory protein TnpB</fullName>
    </submittedName>
</protein>
<organism evidence="2 4">
    <name type="scientific">Persicimonas caeni</name>
    <dbReference type="NCBI Taxonomy" id="2292766"/>
    <lineage>
        <taxon>Bacteria</taxon>
        <taxon>Deltaproteobacteria</taxon>
        <taxon>Bradymonadales</taxon>
        <taxon>Bradymonadaceae</taxon>
        <taxon>Persicimonas</taxon>
    </lineage>
</organism>
<dbReference type="PANTHER" id="PTHR36455">
    <property type="match status" value="1"/>
</dbReference>